<protein>
    <submittedName>
        <fullName evidence="1">Uncharacterized protein</fullName>
    </submittedName>
</protein>
<dbReference type="AlphaFoldDB" id="A0A645HUF7"/>
<name>A0A645HUF7_9ZZZZ</name>
<sequence>MLDQLLLGRSGVLQNVVQQGSLDRRGVELPLGEDLGNRNRVRDIGLARAPELAQVGGVGEAVGLFDAGDVGGREVAADAFGEVAGRGHAARGRLRRRRAPDGAFESLGGAACETGSRRRWVGVLGRHEPGACVRVRDSMKGPRVLATQVGTLRSISRPTLLAAISRRAATGALSLVSTLGVWPWASWRAR</sequence>
<accession>A0A645HUF7</accession>
<reference evidence="1" key="1">
    <citation type="submission" date="2019-08" db="EMBL/GenBank/DDBJ databases">
        <authorList>
            <person name="Kucharzyk K."/>
            <person name="Murdoch R.W."/>
            <person name="Higgins S."/>
            <person name="Loffler F."/>
        </authorList>
    </citation>
    <scope>NUCLEOTIDE SEQUENCE</scope>
</reference>
<comment type="caution">
    <text evidence="1">The sequence shown here is derived from an EMBL/GenBank/DDBJ whole genome shotgun (WGS) entry which is preliminary data.</text>
</comment>
<organism evidence="1">
    <name type="scientific">bioreactor metagenome</name>
    <dbReference type="NCBI Taxonomy" id="1076179"/>
    <lineage>
        <taxon>unclassified sequences</taxon>
        <taxon>metagenomes</taxon>
        <taxon>ecological metagenomes</taxon>
    </lineage>
</organism>
<proteinExistence type="predicted"/>
<dbReference type="EMBL" id="VSSQ01099804">
    <property type="protein sequence ID" value="MPN42216.1"/>
    <property type="molecule type" value="Genomic_DNA"/>
</dbReference>
<evidence type="ECO:0000313" key="1">
    <source>
        <dbReference type="EMBL" id="MPN42216.1"/>
    </source>
</evidence>
<gene>
    <name evidence="1" type="ORF">SDC9_189772</name>
</gene>